<keyword evidence="4" id="KW-1185">Reference proteome</keyword>
<evidence type="ECO:0000256" key="1">
    <source>
        <dbReference type="SAM" id="MobiDB-lite"/>
    </source>
</evidence>
<dbReference type="EMBL" id="PXYI01000005">
    <property type="protein sequence ID" value="PSJ38884.1"/>
    <property type="molecule type" value="Genomic_DNA"/>
</dbReference>
<name>A0A2P7QLR7_9SPHN</name>
<organism evidence="3 4">
    <name type="scientific">Allosphingosinicella deserti</name>
    <dbReference type="NCBI Taxonomy" id="2116704"/>
    <lineage>
        <taxon>Bacteria</taxon>
        <taxon>Pseudomonadati</taxon>
        <taxon>Pseudomonadota</taxon>
        <taxon>Alphaproteobacteria</taxon>
        <taxon>Sphingomonadales</taxon>
        <taxon>Sphingomonadaceae</taxon>
        <taxon>Allosphingosinicella</taxon>
    </lineage>
</organism>
<evidence type="ECO:0000259" key="2">
    <source>
        <dbReference type="Pfam" id="PF18557"/>
    </source>
</evidence>
<feature type="region of interest" description="Disordered" evidence="1">
    <location>
        <begin position="1"/>
        <end position="42"/>
    </location>
</feature>
<feature type="domain" description="Anti-sigma factor NepR" evidence="2">
    <location>
        <begin position="37"/>
        <end position="66"/>
    </location>
</feature>
<proteinExistence type="predicted"/>
<evidence type="ECO:0000313" key="3">
    <source>
        <dbReference type="EMBL" id="PSJ38884.1"/>
    </source>
</evidence>
<dbReference type="InterPro" id="IPR041649">
    <property type="entry name" value="NepR"/>
</dbReference>
<reference evidence="3 4" key="1">
    <citation type="submission" date="2018-03" db="EMBL/GenBank/DDBJ databases">
        <title>The draft genome of Sphingosinicella sp. GL-C-18.</title>
        <authorList>
            <person name="Liu L."/>
            <person name="Li L."/>
            <person name="Liang L."/>
            <person name="Zhang X."/>
            <person name="Wang T."/>
        </authorList>
    </citation>
    <scope>NUCLEOTIDE SEQUENCE [LARGE SCALE GENOMIC DNA]</scope>
    <source>
        <strain evidence="3 4">GL-C-18</strain>
    </source>
</reference>
<protein>
    <recommendedName>
        <fullName evidence="2">Anti-sigma factor NepR domain-containing protein</fullName>
    </recommendedName>
</protein>
<dbReference type="AlphaFoldDB" id="A0A2P7QLR7"/>
<gene>
    <name evidence="3" type="ORF">C7I55_16310</name>
</gene>
<dbReference type="Pfam" id="PF18557">
    <property type="entry name" value="NepR"/>
    <property type="match status" value="1"/>
</dbReference>
<dbReference type="Proteomes" id="UP000241167">
    <property type="component" value="Unassembled WGS sequence"/>
</dbReference>
<sequence length="67" mass="7414">MTFADEQDGERRRKSASSPDSQGAHETKPRKKRANTPEVGHALRAAYQQTINEDIPPDLLDLLGKLG</sequence>
<comment type="caution">
    <text evidence="3">The sequence shown here is derived from an EMBL/GenBank/DDBJ whole genome shotgun (WGS) entry which is preliminary data.</text>
</comment>
<accession>A0A2P7QLR7</accession>
<dbReference type="OrthoDB" id="7596708at2"/>
<evidence type="ECO:0000313" key="4">
    <source>
        <dbReference type="Proteomes" id="UP000241167"/>
    </source>
</evidence>